<dbReference type="Proteomes" id="UP000472275">
    <property type="component" value="Chromosome 9"/>
</dbReference>
<evidence type="ECO:0000256" key="4">
    <source>
        <dbReference type="ARBA" id="ARBA00022723"/>
    </source>
</evidence>
<feature type="region of interest" description="Disordered" evidence="13">
    <location>
        <begin position="60"/>
        <end position="95"/>
    </location>
</feature>
<dbReference type="InterPro" id="IPR033716">
    <property type="entry name" value="Nudt17_dom"/>
</dbReference>
<dbReference type="EC" id="3.6.1.62" evidence="8"/>
<evidence type="ECO:0000259" key="14">
    <source>
        <dbReference type="PROSITE" id="PS51462"/>
    </source>
</evidence>
<dbReference type="Ensembl" id="ENSACCT00020003181.1">
    <property type="protein sequence ID" value="ENSACCP00020003065.1"/>
    <property type="gene ID" value="ENSACCG00020002095.1"/>
</dbReference>
<feature type="compositionally biased region" description="Low complexity" evidence="13">
    <location>
        <begin position="281"/>
        <end position="294"/>
    </location>
</feature>
<dbReference type="GO" id="GO:0110154">
    <property type="term" value="P:RNA decapping"/>
    <property type="evidence" value="ECO:0007669"/>
    <property type="project" value="Ensembl"/>
</dbReference>
<dbReference type="GO" id="GO:0006742">
    <property type="term" value="P:NADP+ catabolic process"/>
    <property type="evidence" value="ECO:0007669"/>
    <property type="project" value="TreeGrafter"/>
</dbReference>
<dbReference type="CDD" id="cd04694">
    <property type="entry name" value="NUDIX_Nudt17"/>
    <property type="match status" value="1"/>
</dbReference>
<reference evidence="15" key="2">
    <citation type="submission" date="2025-09" db="UniProtKB">
        <authorList>
            <consortium name="Ensembl"/>
        </authorList>
    </citation>
    <scope>IDENTIFICATION</scope>
</reference>
<comment type="catalytic activity">
    <reaction evidence="9">
        <text>a 5'-end (N(7)-methyl 5'-triphosphoguanosine)-ribonucleoside in mRNA + H2O = N(7)-methyl-GDP + a 5'-end phospho-ribonucleoside in mRNA + 2 H(+)</text>
        <dbReference type="Rhea" id="RHEA:67484"/>
        <dbReference type="Rhea" id="RHEA-COMP:15692"/>
        <dbReference type="Rhea" id="RHEA-COMP:17167"/>
        <dbReference type="ChEBI" id="CHEBI:15377"/>
        <dbReference type="ChEBI" id="CHEBI:15378"/>
        <dbReference type="ChEBI" id="CHEBI:63714"/>
        <dbReference type="ChEBI" id="CHEBI:138282"/>
        <dbReference type="ChEBI" id="CHEBI:156461"/>
        <dbReference type="EC" id="3.6.1.62"/>
    </reaction>
</comment>
<dbReference type="GO" id="GO:0005829">
    <property type="term" value="C:cytosol"/>
    <property type="evidence" value="ECO:0007669"/>
    <property type="project" value="TreeGrafter"/>
</dbReference>
<evidence type="ECO:0000256" key="9">
    <source>
        <dbReference type="ARBA" id="ARBA00093205"/>
    </source>
</evidence>
<dbReference type="AlphaFoldDB" id="A0A663DSY0"/>
<evidence type="ECO:0000256" key="12">
    <source>
        <dbReference type="ARBA" id="ARBA00093663"/>
    </source>
</evidence>
<keyword evidence="5" id="KW-0378">Hydrolase</keyword>
<keyword evidence="16" id="KW-1185">Reference proteome</keyword>
<feature type="region of interest" description="Disordered" evidence="13">
    <location>
        <begin position="239"/>
        <end position="308"/>
    </location>
</feature>
<dbReference type="InterPro" id="IPR050241">
    <property type="entry name" value="NAD-cap_RNA_hydrolase_NudC"/>
</dbReference>
<proteinExistence type="inferred from homology"/>
<dbReference type="InterPro" id="IPR000086">
    <property type="entry name" value="NUDIX_hydrolase_dom"/>
</dbReference>
<accession>A0A663DSY0</accession>
<evidence type="ECO:0000256" key="7">
    <source>
        <dbReference type="ARBA" id="ARBA00023211"/>
    </source>
</evidence>
<comment type="similarity">
    <text evidence="3">Belongs to the Nudix hydrolase family.</text>
</comment>
<comment type="cofactor">
    <cofactor evidence="2">
        <name>Mg(2+)</name>
        <dbReference type="ChEBI" id="CHEBI:18420"/>
    </cofactor>
</comment>
<sequence length="308" mass="32659">MATPPPSPAGAALAVPCPQSVTGAFCPAHEDAAVVSCGLDRGRFLLSDVAFPGSTTALLKVGGGRGTPGSPPSATPPRRPVPSGHLPPPPRQRPSFCPAKHLGEKPELALPAELRGRGVAAGVAVLLQTSTGRILLTRRASTLSIFPNVWVPPGGHVELDEELLDVGLRELEEETGLRLEAGTFSWRMLGLWESIYPPMLSQGLPRRHHIVTYLLLLSTESHEQLEHHRAEQRLLQHHPAPDLDLPEHSSGQRGGRGTGQHRHQIRPPALAAVPRGAGMSPALGQHHAAPAAAGEGNKVTAHRDRSPC</sequence>
<protein>
    <recommendedName>
        <fullName evidence="11">m7GpppN-mRNA hydrolase NUDT17</fullName>
        <ecNumber evidence="8">3.6.1.62</ecNumber>
    </recommendedName>
    <alternativeName>
        <fullName evidence="12">Nucleoside diphosphate-linked moiety X motif 17</fullName>
    </alternativeName>
</protein>
<dbReference type="GO" id="GO:0019677">
    <property type="term" value="P:NAD+ catabolic process"/>
    <property type="evidence" value="ECO:0007669"/>
    <property type="project" value="TreeGrafter"/>
</dbReference>
<organism evidence="15 16">
    <name type="scientific">Aquila chrysaetos chrysaetos</name>
    <dbReference type="NCBI Taxonomy" id="223781"/>
    <lineage>
        <taxon>Eukaryota</taxon>
        <taxon>Metazoa</taxon>
        <taxon>Chordata</taxon>
        <taxon>Craniata</taxon>
        <taxon>Vertebrata</taxon>
        <taxon>Euteleostomi</taxon>
        <taxon>Archelosauria</taxon>
        <taxon>Archosauria</taxon>
        <taxon>Dinosauria</taxon>
        <taxon>Saurischia</taxon>
        <taxon>Theropoda</taxon>
        <taxon>Coelurosauria</taxon>
        <taxon>Aves</taxon>
        <taxon>Neognathae</taxon>
        <taxon>Neoaves</taxon>
        <taxon>Telluraves</taxon>
        <taxon>Accipitrimorphae</taxon>
        <taxon>Accipitriformes</taxon>
        <taxon>Accipitridae</taxon>
        <taxon>Accipitrinae</taxon>
        <taxon>Aquila</taxon>
    </lineage>
</organism>
<keyword evidence="4" id="KW-0479">Metal-binding</keyword>
<gene>
    <name evidence="15" type="primary">NUDT17</name>
</gene>
<keyword evidence="6" id="KW-0460">Magnesium</keyword>
<evidence type="ECO:0000256" key="1">
    <source>
        <dbReference type="ARBA" id="ARBA00001936"/>
    </source>
</evidence>
<feature type="domain" description="Nudix hydrolase" evidence="14">
    <location>
        <begin position="116"/>
        <end position="258"/>
    </location>
</feature>
<evidence type="ECO:0000256" key="6">
    <source>
        <dbReference type="ARBA" id="ARBA00022842"/>
    </source>
</evidence>
<evidence type="ECO:0000256" key="13">
    <source>
        <dbReference type="SAM" id="MobiDB-lite"/>
    </source>
</evidence>
<name>A0A663DSY0_AQUCH</name>
<dbReference type="GeneTree" id="ENSGT00390000013847"/>
<feature type="compositionally biased region" description="Pro residues" evidence="13">
    <location>
        <begin position="69"/>
        <end position="92"/>
    </location>
</feature>
<reference evidence="15" key="1">
    <citation type="submission" date="2025-08" db="UniProtKB">
        <authorList>
            <consortium name="Ensembl"/>
        </authorList>
    </citation>
    <scope>IDENTIFICATION</scope>
</reference>
<dbReference type="PROSITE" id="PS51462">
    <property type="entry name" value="NUDIX"/>
    <property type="match status" value="1"/>
</dbReference>
<dbReference type="InParanoid" id="A0A663DSY0"/>
<evidence type="ECO:0000256" key="11">
    <source>
        <dbReference type="ARBA" id="ARBA00093621"/>
    </source>
</evidence>
<comment type="cofactor">
    <cofactor evidence="1">
        <name>Mn(2+)</name>
        <dbReference type="ChEBI" id="CHEBI:29035"/>
    </cofactor>
</comment>
<dbReference type="GO" id="GO:0005777">
    <property type="term" value="C:peroxisome"/>
    <property type="evidence" value="ECO:0007669"/>
    <property type="project" value="TreeGrafter"/>
</dbReference>
<dbReference type="GO" id="GO:0140933">
    <property type="term" value="F:5'-(N(7)-methylguanosine 5'-triphospho)-[mRNA] hydrolase activity"/>
    <property type="evidence" value="ECO:0007669"/>
    <property type="project" value="UniProtKB-EC"/>
</dbReference>
<dbReference type="Gene3D" id="3.90.79.10">
    <property type="entry name" value="Nucleoside Triphosphate Pyrophosphohydrolase"/>
    <property type="match status" value="1"/>
</dbReference>
<evidence type="ECO:0000256" key="8">
    <source>
        <dbReference type="ARBA" id="ARBA00026102"/>
    </source>
</evidence>
<evidence type="ECO:0000256" key="5">
    <source>
        <dbReference type="ARBA" id="ARBA00022801"/>
    </source>
</evidence>
<keyword evidence="7" id="KW-0464">Manganese</keyword>
<dbReference type="PANTHER" id="PTHR42904">
    <property type="entry name" value="NUDIX HYDROLASE, NUDC SUBFAMILY"/>
    <property type="match status" value="1"/>
</dbReference>
<dbReference type="GO" id="GO:0046872">
    <property type="term" value="F:metal ion binding"/>
    <property type="evidence" value="ECO:0007669"/>
    <property type="project" value="UniProtKB-KW"/>
</dbReference>
<evidence type="ECO:0000256" key="3">
    <source>
        <dbReference type="ARBA" id="ARBA00005582"/>
    </source>
</evidence>
<evidence type="ECO:0000256" key="2">
    <source>
        <dbReference type="ARBA" id="ARBA00001946"/>
    </source>
</evidence>
<dbReference type="SUPFAM" id="SSF55811">
    <property type="entry name" value="Nudix"/>
    <property type="match status" value="1"/>
</dbReference>
<evidence type="ECO:0000313" key="15">
    <source>
        <dbReference type="Ensembl" id="ENSACCP00020003065.1"/>
    </source>
</evidence>
<dbReference type="InterPro" id="IPR015797">
    <property type="entry name" value="NUDIX_hydrolase-like_dom_sf"/>
</dbReference>
<dbReference type="GO" id="GO:0035529">
    <property type="term" value="F:NADH pyrophosphatase activity"/>
    <property type="evidence" value="ECO:0007669"/>
    <property type="project" value="TreeGrafter"/>
</dbReference>
<evidence type="ECO:0000313" key="16">
    <source>
        <dbReference type="Proteomes" id="UP000472275"/>
    </source>
</evidence>
<comment type="function">
    <text evidence="10">Acts as a decapping enzyme capable of hydrolyzing monomethylated capped RNAs (in vitro). Hydrolyzes monomethylated capped RNA after alpha and beta phosphates to form N(7)-methyl-GDP. Shows low activity towards unmethylated capped RNA.</text>
</comment>
<evidence type="ECO:0000256" key="10">
    <source>
        <dbReference type="ARBA" id="ARBA00093415"/>
    </source>
</evidence>
<dbReference type="PANTHER" id="PTHR42904:SF1">
    <property type="entry name" value="NUCLEOSIDE DIPHOSPHATE-LINKED MOIETY X MOTIF 17"/>
    <property type="match status" value="1"/>
</dbReference>
<dbReference type="Pfam" id="PF00293">
    <property type="entry name" value="NUDIX"/>
    <property type="match status" value="1"/>
</dbReference>